<comment type="caution">
    <text evidence="2">The sequence shown here is derived from an EMBL/GenBank/DDBJ whole genome shotgun (WGS) entry which is preliminary data.</text>
</comment>
<keyword evidence="2" id="KW-0540">Nuclease</keyword>
<dbReference type="Pfam" id="PF13482">
    <property type="entry name" value="RNase_H_2"/>
    <property type="match status" value="1"/>
</dbReference>
<dbReference type="PANTHER" id="PTHR38462">
    <property type="entry name" value="EXONUCLEASE-LIKE PROTEIN"/>
    <property type="match status" value="1"/>
</dbReference>
<feature type="domain" description="YprB ribonuclease H-like" evidence="1">
    <location>
        <begin position="88"/>
        <end position="234"/>
    </location>
</feature>
<dbReference type="EMBL" id="DSRP01000622">
    <property type="protein sequence ID" value="HGG93067.1"/>
    <property type="molecule type" value="Genomic_DNA"/>
</dbReference>
<keyword evidence="2" id="KW-0378">Hydrolase</keyword>
<reference evidence="2" key="1">
    <citation type="journal article" date="2020" name="mSystems">
        <title>Genome- and Community-Level Interaction Insights into Carbon Utilization and Element Cycling Functions of Hydrothermarchaeota in Hydrothermal Sediment.</title>
        <authorList>
            <person name="Zhou Z."/>
            <person name="Liu Y."/>
            <person name="Xu W."/>
            <person name="Pan J."/>
            <person name="Luo Z.H."/>
            <person name="Li M."/>
        </authorList>
    </citation>
    <scope>NUCLEOTIDE SEQUENCE [LARGE SCALE GENOMIC DNA]</scope>
    <source>
        <strain evidence="2">SpSt-413</strain>
    </source>
</reference>
<protein>
    <submittedName>
        <fullName evidence="2">Exonuclease</fullName>
    </submittedName>
</protein>
<name>A0A7C4AHT3_9BACT</name>
<dbReference type="SUPFAM" id="SSF53098">
    <property type="entry name" value="Ribonuclease H-like"/>
    <property type="match status" value="1"/>
</dbReference>
<accession>A0A7C4AHT3</accession>
<sequence>MLGRTFLHLPGVGPKSEAALWAAGIRTWEDFLAHPAPPVGAGKAALMREGLLESQAALAADDLDWFAARLRTATAWRFLPRFLHHAGYLDIETDGTGSHPTVTAVSLLHQGRLTTYVHGRDMDRLHEDLARVRLLVSFNGACFDVPILERMLGARAPRAHVDLRFVLRAAGVRGGLKACERHFGLNRRELDGVDGWCAVLLWRLWRRTRDQRVLETLLAYNAADVLGLEVLLVHAVNELLLATPFAAELTLPVPRVAPNPFRADPEMVRAVTGG</sequence>
<gene>
    <name evidence="2" type="ORF">ENR59_08990</name>
</gene>
<dbReference type="GO" id="GO:0004527">
    <property type="term" value="F:exonuclease activity"/>
    <property type="evidence" value="ECO:0007669"/>
    <property type="project" value="UniProtKB-KW"/>
</dbReference>
<dbReference type="InterPro" id="IPR038720">
    <property type="entry name" value="YprB_RNase_H-like_dom"/>
</dbReference>
<keyword evidence="2" id="KW-0269">Exonuclease</keyword>
<evidence type="ECO:0000259" key="1">
    <source>
        <dbReference type="Pfam" id="PF13482"/>
    </source>
</evidence>
<evidence type="ECO:0000313" key="2">
    <source>
        <dbReference type="EMBL" id="HGG93067.1"/>
    </source>
</evidence>
<dbReference type="InterPro" id="IPR012337">
    <property type="entry name" value="RNaseH-like_sf"/>
</dbReference>
<organism evidence="2">
    <name type="scientific">Fundidesulfovibrio putealis</name>
    <dbReference type="NCBI Taxonomy" id="270496"/>
    <lineage>
        <taxon>Bacteria</taxon>
        <taxon>Pseudomonadati</taxon>
        <taxon>Thermodesulfobacteriota</taxon>
        <taxon>Desulfovibrionia</taxon>
        <taxon>Desulfovibrionales</taxon>
        <taxon>Desulfovibrionaceae</taxon>
        <taxon>Fundidesulfovibrio</taxon>
    </lineage>
</organism>
<dbReference type="PANTHER" id="PTHR38462:SF1">
    <property type="entry name" value="YPRB RIBONUCLEASE H-LIKE DOMAIN-CONTAINING PROTEIN"/>
    <property type="match status" value="1"/>
</dbReference>
<dbReference type="AlphaFoldDB" id="A0A7C4AHT3"/>
<proteinExistence type="predicted"/>